<dbReference type="Gene3D" id="3.30.365.10">
    <property type="entry name" value="Aldehyde oxidase/xanthine dehydrogenase, molybdopterin binding domain"/>
    <property type="match status" value="4"/>
</dbReference>
<reference evidence="22" key="1">
    <citation type="submission" date="2025-08" db="UniProtKB">
        <authorList>
            <consortium name="RefSeq"/>
        </authorList>
    </citation>
    <scope>IDENTIFICATION</scope>
    <source>
        <tissue evidence="22">Young leaves</tissue>
    </source>
</reference>
<dbReference type="SUPFAM" id="SSF55447">
    <property type="entry name" value="CO dehydrogenase flavoprotein C-terminal domain-like"/>
    <property type="match status" value="1"/>
</dbReference>
<dbReference type="GO" id="GO:0005506">
    <property type="term" value="F:iron ion binding"/>
    <property type="evidence" value="ECO:0007669"/>
    <property type="project" value="InterPro"/>
</dbReference>
<evidence type="ECO:0000256" key="11">
    <source>
        <dbReference type="ARBA" id="ARBA00023014"/>
    </source>
</evidence>
<dbReference type="AlphaFoldDB" id="A0A6J1H886"/>
<feature type="domain" description="FAD-binding PCMH-type" evidence="20">
    <location>
        <begin position="264"/>
        <end position="449"/>
    </location>
</feature>
<feature type="binding site" evidence="18">
    <location>
        <position position="129"/>
    </location>
    <ligand>
        <name>[2Fe-2S] cluster</name>
        <dbReference type="ChEBI" id="CHEBI:190135"/>
        <label>2</label>
    </ligand>
</feature>
<evidence type="ECO:0000256" key="17">
    <source>
        <dbReference type="PIRSR" id="PIRSR000127-2"/>
    </source>
</evidence>
<comment type="catalytic activity">
    <reaction evidence="14">
        <text>xanthine + NAD(+) + H2O = urate + NADH + H(+)</text>
        <dbReference type="Rhea" id="RHEA:16669"/>
        <dbReference type="ChEBI" id="CHEBI:15377"/>
        <dbReference type="ChEBI" id="CHEBI:15378"/>
        <dbReference type="ChEBI" id="CHEBI:17712"/>
        <dbReference type="ChEBI" id="CHEBI:17775"/>
        <dbReference type="ChEBI" id="CHEBI:57540"/>
        <dbReference type="ChEBI" id="CHEBI:57945"/>
        <dbReference type="EC" id="1.17.1.4"/>
    </reaction>
</comment>
<dbReference type="InterPro" id="IPR016167">
    <property type="entry name" value="FAD-bd_PCMH_sub1"/>
</dbReference>
<feature type="binding site" evidence="18">
    <location>
        <position position="64"/>
    </location>
    <ligand>
        <name>[2Fe-2S] cluster</name>
        <dbReference type="ChEBI" id="CHEBI:190135"/>
        <label>1</label>
    </ligand>
</feature>
<feature type="binding site" evidence="17">
    <location>
        <position position="439"/>
    </location>
    <ligand>
        <name>FAD</name>
        <dbReference type="ChEBI" id="CHEBI:57692"/>
    </ligand>
</feature>
<dbReference type="GO" id="GO:0071949">
    <property type="term" value="F:FAD binding"/>
    <property type="evidence" value="ECO:0007669"/>
    <property type="project" value="InterPro"/>
</dbReference>
<dbReference type="FunFam" id="3.30.43.10:FF:000001">
    <property type="entry name" value="Xanthine dehydrogenase/oxidase"/>
    <property type="match status" value="1"/>
</dbReference>
<dbReference type="InterPro" id="IPR036856">
    <property type="entry name" value="Ald_Oxase/Xan_DH_a/b_sf"/>
</dbReference>
<dbReference type="FunFam" id="3.10.20.30:FF:000015">
    <property type="entry name" value="Aldehyde oxidase 1"/>
    <property type="match status" value="1"/>
</dbReference>
<feature type="binding site" evidence="18">
    <location>
        <position position="126"/>
    </location>
    <ligand>
        <name>[2Fe-2S] cluster</name>
        <dbReference type="ChEBI" id="CHEBI:190135"/>
        <label>2</label>
    </ligand>
</feature>
<feature type="binding site" evidence="18">
    <location>
        <position position="892"/>
    </location>
    <ligand>
        <name>Mo-molybdopterin</name>
        <dbReference type="ChEBI" id="CHEBI:71302"/>
    </ligand>
    <ligandPart>
        <name>Mo</name>
        <dbReference type="ChEBI" id="CHEBI:28685"/>
    </ligandPart>
</feature>
<dbReference type="Pfam" id="PF00941">
    <property type="entry name" value="FAD_binding_5"/>
    <property type="match status" value="1"/>
</dbReference>
<evidence type="ECO:0000256" key="18">
    <source>
        <dbReference type="PIRSR" id="PIRSR000127-3"/>
    </source>
</evidence>
<dbReference type="InterPro" id="IPR046867">
    <property type="entry name" value="AldOxase/xan_DH_MoCoBD2"/>
</dbReference>
<feature type="binding site" evidence="17">
    <location>
        <position position="457"/>
    </location>
    <ligand>
        <name>FAD</name>
        <dbReference type="ChEBI" id="CHEBI:57692"/>
    </ligand>
</feature>
<dbReference type="InterPro" id="IPR001041">
    <property type="entry name" value="2Fe-2S_ferredoxin-type"/>
</dbReference>
<proteinExistence type="inferred from homology"/>
<accession>A0A6J1H886</accession>
<dbReference type="GO" id="GO:0051537">
    <property type="term" value="F:2 iron, 2 sulfur cluster binding"/>
    <property type="evidence" value="ECO:0007669"/>
    <property type="project" value="UniProtKB-KW"/>
</dbReference>
<feature type="binding site" evidence="18">
    <location>
        <position position="834"/>
    </location>
    <ligand>
        <name>Mo-molybdopterin</name>
        <dbReference type="ChEBI" id="CHEBI:71302"/>
    </ligand>
    <ligandPart>
        <name>Mo</name>
        <dbReference type="ChEBI" id="CHEBI:28685"/>
    </ligandPart>
</feature>
<dbReference type="SUPFAM" id="SSF54292">
    <property type="entry name" value="2Fe-2S ferredoxin-like"/>
    <property type="match status" value="1"/>
</dbReference>
<dbReference type="PROSITE" id="PS51085">
    <property type="entry name" value="2FE2S_FER_2"/>
    <property type="match status" value="1"/>
</dbReference>
<feature type="binding site" evidence="17">
    <location>
        <position position="395"/>
    </location>
    <ligand>
        <name>FAD</name>
        <dbReference type="ChEBI" id="CHEBI:57692"/>
    </ligand>
</feature>
<evidence type="ECO:0000256" key="15">
    <source>
        <dbReference type="ARBA" id="ARBA00049517"/>
    </source>
</evidence>
<evidence type="ECO:0000313" key="21">
    <source>
        <dbReference type="Proteomes" id="UP000504609"/>
    </source>
</evidence>
<feature type="binding site" evidence="17">
    <location>
        <position position="838"/>
    </location>
    <ligand>
        <name>substrate</name>
    </ligand>
</feature>
<feature type="binding site" evidence="18">
    <location>
        <position position="86"/>
    </location>
    <ligand>
        <name>[2Fe-2S] cluster</name>
        <dbReference type="ChEBI" id="CHEBI:190135"/>
        <label>1</label>
    </ligand>
</feature>
<dbReference type="PANTHER" id="PTHR45444">
    <property type="entry name" value="XANTHINE DEHYDROGENASE"/>
    <property type="match status" value="1"/>
</dbReference>
<dbReference type="PROSITE" id="PS51387">
    <property type="entry name" value="FAD_PCMH"/>
    <property type="match status" value="1"/>
</dbReference>
<evidence type="ECO:0000256" key="2">
    <source>
        <dbReference type="ARBA" id="ARBA00006849"/>
    </source>
</evidence>
<evidence type="ECO:0000256" key="9">
    <source>
        <dbReference type="ARBA" id="ARBA00023002"/>
    </source>
</evidence>
<feature type="binding site" evidence="18">
    <location>
        <position position="56"/>
    </location>
    <ligand>
        <name>[2Fe-2S] cluster</name>
        <dbReference type="ChEBI" id="CHEBI:190135"/>
        <label>1</label>
    </ligand>
</feature>
<comment type="cofactor">
    <cofactor evidence="1 17">
        <name>FAD</name>
        <dbReference type="ChEBI" id="CHEBI:57692"/>
    </cofactor>
</comment>
<evidence type="ECO:0000256" key="7">
    <source>
        <dbReference type="ARBA" id="ARBA00022723"/>
    </source>
</evidence>
<dbReference type="PIRSF" id="PIRSF000127">
    <property type="entry name" value="Xanthine_DH"/>
    <property type="match status" value="1"/>
</dbReference>
<keyword evidence="6 18" id="KW-0001">2Fe-2S</keyword>
<feature type="binding site" evidence="18">
    <location>
        <position position="61"/>
    </location>
    <ligand>
        <name>[2Fe-2S] cluster</name>
        <dbReference type="ChEBI" id="CHEBI:190135"/>
        <label>1</label>
    </ligand>
</feature>
<dbReference type="InterPro" id="IPR016208">
    <property type="entry name" value="Ald_Oxase/xanthine_DH-like"/>
</dbReference>
<comment type="similarity">
    <text evidence="2">Belongs to the xanthine dehydrogenase family.</text>
</comment>
<dbReference type="RefSeq" id="XP_022960727.1">
    <property type="nucleotide sequence ID" value="XM_023104959.1"/>
</dbReference>
<evidence type="ECO:0000256" key="1">
    <source>
        <dbReference type="ARBA" id="ARBA00001974"/>
    </source>
</evidence>
<keyword evidence="9" id="KW-0560">Oxidoreductase</keyword>
<dbReference type="InterPro" id="IPR036683">
    <property type="entry name" value="CO_DH_flav_C_dom_sf"/>
</dbReference>
<dbReference type="SUPFAM" id="SSF56003">
    <property type="entry name" value="Molybdenum cofactor-binding domain"/>
    <property type="match status" value="1"/>
</dbReference>
<dbReference type="Gene3D" id="1.10.150.120">
    <property type="entry name" value="[2Fe-2S]-binding domain"/>
    <property type="match status" value="1"/>
</dbReference>
<dbReference type="SMART" id="SM01092">
    <property type="entry name" value="CO_deh_flav_C"/>
    <property type="match status" value="1"/>
</dbReference>
<evidence type="ECO:0000256" key="3">
    <source>
        <dbReference type="ARBA" id="ARBA00011738"/>
    </source>
</evidence>
<evidence type="ECO:0000256" key="13">
    <source>
        <dbReference type="ARBA" id="ARBA00034078"/>
    </source>
</evidence>
<comment type="cofactor">
    <cofactor evidence="18">
        <name>Mo-molybdopterin</name>
        <dbReference type="ChEBI" id="CHEBI:71302"/>
    </cofactor>
    <text evidence="18">Binds 1 Mo-molybdopterin (Mo-MPT) cofactor per subunit.</text>
</comment>
<evidence type="ECO:0000256" key="10">
    <source>
        <dbReference type="ARBA" id="ARBA00023004"/>
    </source>
</evidence>
<comment type="cofactor">
    <cofactor evidence="18">
        <name>[2Fe-2S] cluster</name>
        <dbReference type="ChEBI" id="CHEBI:190135"/>
    </cofactor>
    <text evidence="18">Binds 2 [2Fe-2S] clusters.</text>
</comment>
<evidence type="ECO:0000256" key="16">
    <source>
        <dbReference type="PIRSR" id="PIRSR000127-1"/>
    </source>
</evidence>
<keyword evidence="8 17" id="KW-0274">FAD</keyword>
<evidence type="ECO:0000256" key="6">
    <source>
        <dbReference type="ARBA" id="ARBA00022714"/>
    </source>
</evidence>
<feature type="binding site" evidence="18">
    <location>
        <position position="164"/>
    </location>
    <ligand>
        <name>[2Fe-2S] cluster</name>
        <dbReference type="ChEBI" id="CHEBI:190135"/>
        <label>2</label>
    </ligand>
</feature>
<dbReference type="InterPro" id="IPR016169">
    <property type="entry name" value="FAD-bd_PCMH_sub2"/>
</dbReference>
<organism evidence="21 22">
    <name type="scientific">Cucurbita moschata</name>
    <name type="common">Winter crookneck squash</name>
    <name type="synonym">Cucurbita pepo var. moschata</name>
    <dbReference type="NCBI Taxonomy" id="3662"/>
    <lineage>
        <taxon>Eukaryota</taxon>
        <taxon>Viridiplantae</taxon>
        <taxon>Streptophyta</taxon>
        <taxon>Embryophyta</taxon>
        <taxon>Tracheophyta</taxon>
        <taxon>Spermatophyta</taxon>
        <taxon>Magnoliopsida</taxon>
        <taxon>eudicotyledons</taxon>
        <taxon>Gunneridae</taxon>
        <taxon>Pentapetalae</taxon>
        <taxon>rosids</taxon>
        <taxon>fabids</taxon>
        <taxon>Cucurbitales</taxon>
        <taxon>Cucurbitaceae</taxon>
        <taxon>Cucurbiteae</taxon>
        <taxon>Cucurbita</taxon>
    </lineage>
</organism>
<dbReference type="PROSITE" id="PS00197">
    <property type="entry name" value="2FE2S_FER_1"/>
    <property type="match status" value="1"/>
</dbReference>
<dbReference type="GO" id="GO:0006144">
    <property type="term" value="P:purine nucleobase metabolic process"/>
    <property type="evidence" value="ECO:0007669"/>
    <property type="project" value="UniProtKB-ARBA"/>
</dbReference>
<dbReference type="Gene3D" id="3.30.390.50">
    <property type="entry name" value="CO dehydrogenase flavoprotein, C-terminal domain"/>
    <property type="match status" value="1"/>
</dbReference>
<dbReference type="GO" id="GO:0004854">
    <property type="term" value="F:xanthine dehydrogenase activity"/>
    <property type="evidence" value="ECO:0007669"/>
    <property type="project" value="UniProtKB-EC"/>
</dbReference>
<dbReference type="FunFam" id="3.30.365.10:FF:000001">
    <property type="entry name" value="Xanthine dehydrogenase oxidase"/>
    <property type="match status" value="1"/>
</dbReference>
<dbReference type="Proteomes" id="UP000504609">
    <property type="component" value="Unplaced"/>
</dbReference>
<name>A0A6J1H886_CUCMO</name>
<dbReference type="Pfam" id="PF01315">
    <property type="entry name" value="Ald_Xan_dh_C"/>
    <property type="match status" value="1"/>
</dbReference>
<keyword evidence="21" id="KW-1185">Reference proteome</keyword>
<dbReference type="FunFam" id="3.90.1170.50:FF:000001">
    <property type="entry name" value="Aldehyde oxidase 1"/>
    <property type="match status" value="1"/>
</dbReference>
<comment type="subunit">
    <text evidence="3">Homodimer.</text>
</comment>
<dbReference type="Gene3D" id="3.30.43.10">
    <property type="entry name" value="Uridine Diphospho-n-acetylenolpyruvylglucosamine Reductase, domain 2"/>
    <property type="match status" value="1"/>
</dbReference>
<dbReference type="GeneID" id="111461442"/>
<feature type="active site" description="Proton acceptor" evidence="16">
    <location>
        <position position="1081"/>
    </location>
</feature>
<dbReference type="Gene3D" id="3.10.20.30">
    <property type="match status" value="1"/>
</dbReference>
<dbReference type="InterPro" id="IPR006058">
    <property type="entry name" value="2Fe2S_fd_BS"/>
</dbReference>
<protein>
    <submittedName>
        <fullName evidence="22">Xanthine dehydrogenase 1-like isoform X2</fullName>
    </submittedName>
</protein>
<feature type="binding site" evidence="17">
    <location>
        <position position="372"/>
    </location>
    <ligand>
        <name>FAD</name>
        <dbReference type="ChEBI" id="CHEBI:57692"/>
    </ligand>
</feature>
<keyword evidence="5" id="KW-0285">Flavoprotein</keyword>
<dbReference type="SUPFAM" id="SSF54665">
    <property type="entry name" value="CO dehydrogenase molybdoprotein N-domain-like"/>
    <property type="match status" value="1"/>
</dbReference>
<feature type="binding site" evidence="17">
    <location>
        <begin position="382"/>
        <end position="386"/>
    </location>
    <ligand>
        <name>FAD</name>
        <dbReference type="ChEBI" id="CHEBI:57692"/>
    </ligand>
</feature>
<dbReference type="Pfam" id="PF20256">
    <property type="entry name" value="MoCoBD_2"/>
    <property type="match status" value="1"/>
</dbReference>
<dbReference type="Gene3D" id="3.30.465.10">
    <property type="match status" value="1"/>
</dbReference>
<sequence length="1145" mass="125821">MGSLKSEKDIEQVGEDSKEAIVYVNGVRRVLPNGLAHLTVLEYLRDTGLTGTKLGCGEGGCGACTVMVSSYDSSLNKCMHYAVNACLAPLYSVEGMHIITVEGLGSHKRGLHPIQESLASSHGSQCGFCTPGFIMSVYALLRSSKSPPSEEQIEECLAGNLCRCTGYRPIIDAFRVFAKADDSIYTNSLNTGETAEFICPSTGKPCSCKSKTLSERVDRSESIARGNRCEPVSYNEIDGSSYSDKELIFPPELFRKKLSYLNLSGSGGLKWFRPTTLQEVLDLKARYPEAKFLVGNTEVGIEMRLKKMQYKVLVHVMHVPELNMINVKDDGIEIGAAVRLSDLLSVLRKVTAERATHETSFCKAFIEQLKWFAGTQIRNVASVGGNICTASPISDLNPLWMATRAKFVIINCKGKIRTTLAEIFFLGYRKVDLANDELLLSVFLPWSRRFEYVKEFKQAHRRDDDIAIVNAGIRVFLEEEGKNWVVSDASIVYGGVAPLSLSAVKTKKYIIGKIWDQVLLKDALKVLEEDILLHENAPGGMVEFRKSLTLSFFFKFHLWVSHEMGRRNLIEENVPLSHLSAVKSFHRPHVIGSQDYEIKSHGTAVGLPEVHLSARLQVTGEAEYTDDVPLPPHGLHAALILSTKPHARMRRIDDSEARKSAGFAGIFLAKDIPADNKIGPAIPDEELFASEFVTCVGQIIGVVVADTHENAKLAARKVHVEYEELPAILSIEDAILANSFHPNTSKCLKKGDVELCFQSGQCDKIIEGEVQVGGQEHFYLEPNSSVIWTLDSGNEVHLVSSTQTPQKHQKYVSSVLGLPMSKVVCKTKRIGGGFGGKETRSAVFAAAASVPSFLLNRPVKITLDRDTDMMITGQRHSFLGKYKVPNASPTAASASSDMYGAAVLDACEQIKARMEPIAAQHNFSSFTELACACYVQRIDLSAHGFFITPEIGYDWTTGKGIPFRYFTYGAAFSEVEIDTLTGDFHTRSANIFLDLGHSLNPAIDVGQIEGAFVQGLGWAALEELKWGDPAHRWIAPGALYTAGPGSYKIPSMNDVPFKFNVSLLKGHPNVKALHSSKAVGEPPFFLASAVLFAIKDAITAARNEAGHDDWFPLDNPATPERIRMACLDEFTTRFAGSNFRPKLSI</sequence>
<dbReference type="FunFam" id="3.30.390.50:FF:000001">
    <property type="entry name" value="Xanthine dehydrogenase oxidase"/>
    <property type="match status" value="1"/>
</dbReference>
<dbReference type="InterPro" id="IPR005107">
    <property type="entry name" value="CO_DH_flav_C"/>
</dbReference>
<keyword evidence="10 18" id="KW-0408">Iron</keyword>
<comment type="catalytic activity">
    <reaction evidence="15">
        <text>hypoxanthine + NAD(+) + H2O = xanthine + NADH + H(+)</text>
        <dbReference type="Rhea" id="RHEA:24670"/>
        <dbReference type="ChEBI" id="CHEBI:15377"/>
        <dbReference type="ChEBI" id="CHEBI:15378"/>
        <dbReference type="ChEBI" id="CHEBI:17368"/>
        <dbReference type="ChEBI" id="CHEBI:17712"/>
        <dbReference type="ChEBI" id="CHEBI:57540"/>
        <dbReference type="ChEBI" id="CHEBI:57945"/>
        <dbReference type="EC" id="1.17.1.4"/>
    </reaction>
</comment>
<dbReference type="Pfam" id="PF00111">
    <property type="entry name" value="Fer2"/>
    <property type="match status" value="1"/>
</dbReference>
<dbReference type="PANTHER" id="PTHR45444:SF3">
    <property type="entry name" value="XANTHINE DEHYDROGENASE"/>
    <property type="match status" value="1"/>
</dbReference>
<gene>
    <name evidence="22" type="primary">LOC111461442</name>
</gene>
<dbReference type="InterPro" id="IPR036010">
    <property type="entry name" value="2Fe-2S_ferredoxin-like_sf"/>
</dbReference>
<keyword evidence="4 18" id="KW-0500">Molybdenum</keyword>
<dbReference type="SUPFAM" id="SSF56176">
    <property type="entry name" value="FAD-binding/transporter-associated domain-like"/>
    <property type="match status" value="1"/>
</dbReference>
<dbReference type="InterPro" id="IPR012675">
    <property type="entry name" value="Beta-grasp_dom_sf"/>
</dbReference>
<evidence type="ECO:0000256" key="14">
    <source>
        <dbReference type="ARBA" id="ARBA00049017"/>
    </source>
</evidence>
<dbReference type="InterPro" id="IPR002346">
    <property type="entry name" value="Mopterin_DH_FAD-bd"/>
</dbReference>
<keyword evidence="12" id="KW-0520">NAD</keyword>
<dbReference type="Pfam" id="PF01799">
    <property type="entry name" value="Fer2_2"/>
    <property type="match status" value="1"/>
</dbReference>
<evidence type="ECO:0000256" key="4">
    <source>
        <dbReference type="ARBA" id="ARBA00022505"/>
    </source>
</evidence>
<dbReference type="InterPro" id="IPR002888">
    <property type="entry name" value="2Fe-2S-bd"/>
</dbReference>
<keyword evidence="7 18" id="KW-0479">Metal-binding</keyword>
<dbReference type="SUPFAM" id="SSF47741">
    <property type="entry name" value="CO dehydrogenase ISP C-domain like"/>
    <property type="match status" value="1"/>
</dbReference>
<evidence type="ECO:0000256" key="5">
    <source>
        <dbReference type="ARBA" id="ARBA00022630"/>
    </source>
</evidence>
<dbReference type="InterPro" id="IPR036884">
    <property type="entry name" value="2Fe-2S-bd_dom_sf"/>
</dbReference>
<dbReference type="Pfam" id="PF03450">
    <property type="entry name" value="CO_deh_flav_C"/>
    <property type="match status" value="1"/>
</dbReference>
<dbReference type="InterPro" id="IPR016166">
    <property type="entry name" value="FAD-bd_PCMH"/>
</dbReference>
<comment type="cofactor">
    <cofactor evidence="13">
        <name>[2Fe-2S] cluster</name>
        <dbReference type="ChEBI" id="CHEBI:190135"/>
    </cofactor>
</comment>
<evidence type="ECO:0000259" key="20">
    <source>
        <dbReference type="PROSITE" id="PS51387"/>
    </source>
</evidence>
<dbReference type="FunFam" id="1.10.150.120:FF:000012">
    <property type="entry name" value="Xanthine dehydrogenase 2"/>
    <property type="match status" value="1"/>
</dbReference>
<dbReference type="Gene3D" id="3.90.1170.50">
    <property type="entry name" value="Aldehyde oxidase/xanthine dehydrogenase, a/b hammerhead"/>
    <property type="match status" value="1"/>
</dbReference>
<dbReference type="InterPro" id="IPR036318">
    <property type="entry name" value="FAD-bd_PCMH-like_sf"/>
</dbReference>
<feature type="binding site" evidence="18">
    <location>
        <position position="803"/>
    </location>
    <ligand>
        <name>Mo-molybdopterin</name>
        <dbReference type="ChEBI" id="CHEBI:71302"/>
    </ligand>
    <ligandPart>
        <name>Mo</name>
        <dbReference type="ChEBI" id="CHEBI:28685"/>
    </ligandPart>
</feature>
<dbReference type="SMART" id="SM01008">
    <property type="entry name" value="Ald_Xan_dh_C"/>
    <property type="match status" value="1"/>
</dbReference>
<evidence type="ECO:0000256" key="8">
    <source>
        <dbReference type="ARBA" id="ARBA00022827"/>
    </source>
</evidence>
<evidence type="ECO:0000259" key="19">
    <source>
        <dbReference type="PROSITE" id="PS51085"/>
    </source>
</evidence>
<evidence type="ECO:0000256" key="12">
    <source>
        <dbReference type="ARBA" id="ARBA00023027"/>
    </source>
</evidence>
<dbReference type="FunFam" id="3.30.465.10:FF:000004">
    <property type="entry name" value="Xanthine dehydrogenase/oxidase"/>
    <property type="match status" value="1"/>
</dbReference>
<feature type="domain" description="2Fe-2S ferredoxin-type" evidence="19">
    <location>
        <begin position="18"/>
        <end position="104"/>
    </location>
</feature>
<dbReference type="FunFam" id="3.30.365.10:FF:000004">
    <property type="entry name" value="Xanthine dehydrogenase oxidase"/>
    <property type="match status" value="1"/>
</dbReference>
<keyword evidence="11 18" id="KW-0411">Iron-sulfur</keyword>
<dbReference type="InterPro" id="IPR037165">
    <property type="entry name" value="AldOxase/xan_DH_Mopterin-bd_sf"/>
</dbReference>
<dbReference type="InterPro" id="IPR000674">
    <property type="entry name" value="Ald_Oxase/Xan_DH_a/b"/>
</dbReference>
<evidence type="ECO:0000313" key="22">
    <source>
        <dbReference type="RefSeq" id="XP_022960727.1"/>
    </source>
</evidence>
<feature type="binding site" evidence="18">
    <location>
        <position position="162"/>
    </location>
    <ligand>
        <name>[2Fe-2S] cluster</name>
        <dbReference type="ChEBI" id="CHEBI:190135"/>
        <label>2</label>
    </ligand>
</feature>